<dbReference type="AlphaFoldDB" id="A0A2N9JBT4"/>
<feature type="region of interest" description="Disordered" evidence="1">
    <location>
        <begin position="55"/>
        <end position="102"/>
    </location>
</feature>
<proteinExistence type="predicted"/>
<protein>
    <submittedName>
        <fullName evidence="2">Uncharacterized protein</fullName>
    </submittedName>
</protein>
<accession>A0A2N9JBT4</accession>
<evidence type="ECO:0000256" key="1">
    <source>
        <dbReference type="SAM" id="MobiDB-lite"/>
    </source>
</evidence>
<organism evidence="2">
    <name type="scientific">Fagus sylvatica</name>
    <name type="common">Beechnut</name>
    <dbReference type="NCBI Taxonomy" id="28930"/>
    <lineage>
        <taxon>Eukaryota</taxon>
        <taxon>Viridiplantae</taxon>
        <taxon>Streptophyta</taxon>
        <taxon>Embryophyta</taxon>
        <taxon>Tracheophyta</taxon>
        <taxon>Spermatophyta</taxon>
        <taxon>Magnoliopsida</taxon>
        <taxon>eudicotyledons</taxon>
        <taxon>Gunneridae</taxon>
        <taxon>Pentapetalae</taxon>
        <taxon>rosids</taxon>
        <taxon>fabids</taxon>
        <taxon>Fagales</taxon>
        <taxon>Fagaceae</taxon>
        <taxon>Fagus</taxon>
    </lineage>
</organism>
<name>A0A2N9JBT4_FAGSY</name>
<dbReference type="EMBL" id="OIVN01006488">
    <property type="protein sequence ID" value="SPD34074.1"/>
    <property type="molecule type" value="Genomic_DNA"/>
</dbReference>
<gene>
    <name evidence="2" type="ORF">FSB_LOCUS61956</name>
</gene>
<feature type="compositionally biased region" description="Polar residues" evidence="1">
    <location>
        <begin position="87"/>
        <end position="99"/>
    </location>
</feature>
<sequence length="174" mass="19146">MDSHQGPQGVLREPLLIGLSNTDQVRKIVYSLQVGIARGGRDVILNSHQRRRIHGDDNLKAELPHRPLAHKELPKTRGPNPKPLSRQLGSSKHLNTPDQSKGVGLEDDVLISNAIHCCAALEESTTGQPLNLSRVPTPSQRKELFNAIMQGNSDRLSLEVDAIGIIYYATSQRV</sequence>
<feature type="compositionally biased region" description="Basic and acidic residues" evidence="1">
    <location>
        <begin position="55"/>
        <end position="75"/>
    </location>
</feature>
<reference evidence="2" key="1">
    <citation type="submission" date="2018-02" db="EMBL/GenBank/DDBJ databases">
        <authorList>
            <person name="Cohen D.B."/>
            <person name="Kent A.D."/>
        </authorList>
    </citation>
    <scope>NUCLEOTIDE SEQUENCE</scope>
</reference>
<evidence type="ECO:0000313" key="2">
    <source>
        <dbReference type="EMBL" id="SPD34074.1"/>
    </source>
</evidence>